<comment type="caution">
    <text evidence="2">The sequence shown here is derived from an EMBL/GenBank/DDBJ whole genome shotgun (WGS) entry which is preliminary data.</text>
</comment>
<evidence type="ECO:0000313" key="2">
    <source>
        <dbReference type="EMBL" id="GIX93672.1"/>
    </source>
</evidence>
<accession>A0AAV4PEZ1</accession>
<evidence type="ECO:0000256" key="1">
    <source>
        <dbReference type="SAM" id="MobiDB-lite"/>
    </source>
</evidence>
<feature type="region of interest" description="Disordered" evidence="1">
    <location>
        <begin position="1"/>
        <end position="29"/>
    </location>
</feature>
<evidence type="ECO:0000313" key="3">
    <source>
        <dbReference type="Proteomes" id="UP001054945"/>
    </source>
</evidence>
<name>A0AAV4PEZ1_CAEEX</name>
<reference evidence="2 3" key="1">
    <citation type="submission" date="2021-06" db="EMBL/GenBank/DDBJ databases">
        <title>Caerostris extrusa draft genome.</title>
        <authorList>
            <person name="Kono N."/>
            <person name="Arakawa K."/>
        </authorList>
    </citation>
    <scope>NUCLEOTIDE SEQUENCE [LARGE SCALE GENOMIC DNA]</scope>
</reference>
<gene>
    <name evidence="2" type="ORF">CEXT_368871</name>
</gene>
<sequence>MIHLLYSNNSNNNISPTKSHRRKAPLQKKEMGKSMLLRSLFQETIGMGGRGEKTEIKPSTYQFVFLKHSVNIISPINLPSRT</sequence>
<proteinExistence type="predicted"/>
<keyword evidence="3" id="KW-1185">Reference proteome</keyword>
<dbReference type="Proteomes" id="UP001054945">
    <property type="component" value="Unassembled WGS sequence"/>
</dbReference>
<dbReference type="EMBL" id="BPLR01004286">
    <property type="protein sequence ID" value="GIX93672.1"/>
    <property type="molecule type" value="Genomic_DNA"/>
</dbReference>
<protein>
    <submittedName>
        <fullName evidence="2">Uncharacterized protein</fullName>
    </submittedName>
</protein>
<dbReference type="AlphaFoldDB" id="A0AAV4PEZ1"/>
<organism evidence="2 3">
    <name type="scientific">Caerostris extrusa</name>
    <name type="common">Bark spider</name>
    <name type="synonym">Caerostris bankana</name>
    <dbReference type="NCBI Taxonomy" id="172846"/>
    <lineage>
        <taxon>Eukaryota</taxon>
        <taxon>Metazoa</taxon>
        <taxon>Ecdysozoa</taxon>
        <taxon>Arthropoda</taxon>
        <taxon>Chelicerata</taxon>
        <taxon>Arachnida</taxon>
        <taxon>Araneae</taxon>
        <taxon>Araneomorphae</taxon>
        <taxon>Entelegynae</taxon>
        <taxon>Araneoidea</taxon>
        <taxon>Araneidae</taxon>
        <taxon>Caerostris</taxon>
    </lineage>
</organism>